<dbReference type="Pfam" id="PF04794">
    <property type="entry name" value="YdjC"/>
    <property type="match status" value="1"/>
</dbReference>
<evidence type="ECO:0000256" key="3">
    <source>
        <dbReference type="ARBA" id="ARBA00022801"/>
    </source>
</evidence>
<dbReference type="GO" id="GO:0005975">
    <property type="term" value="P:carbohydrate metabolic process"/>
    <property type="evidence" value="ECO:0007669"/>
    <property type="project" value="InterPro"/>
</dbReference>
<keyword evidence="8" id="KW-1185">Reference proteome</keyword>
<dbReference type="GO" id="GO:0046872">
    <property type="term" value="F:metal ion binding"/>
    <property type="evidence" value="ECO:0007669"/>
    <property type="project" value="UniProtKB-KW"/>
</dbReference>
<dbReference type="PANTHER" id="PTHR31609:SF1">
    <property type="entry name" value="CARBOHYDRATE DEACETYLASE"/>
    <property type="match status" value="1"/>
</dbReference>
<evidence type="ECO:0000256" key="4">
    <source>
        <dbReference type="ARBA" id="ARBA00022842"/>
    </source>
</evidence>
<evidence type="ECO:0000256" key="5">
    <source>
        <dbReference type="ARBA" id="ARBA00023277"/>
    </source>
</evidence>
<dbReference type="PANTHER" id="PTHR31609">
    <property type="entry name" value="YDJC DEACETYLASE FAMILY MEMBER"/>
    <property type="match status" value="1"/>
</dbReference>
<dbReference type="STRING" id="745368.SAMN02745178_02748"/>
<comment type="cofactor">
    <cofactor evidence="1">
        <name>Mg(2+)</name>
        <dbReference type="ChEBI" id="CHEBI:18420"/>
    </cofactor>
</comment>
<gene>
    <name evidence="7" type="ORF">SAMN02745178_02748</name>
</gene>
<dbReference type="Gene3D" id="3.20.20.370">
    <property type="entry name" value="Glycoside hydrolase/deacetylase"/>
    <property type="match status" value="1"/>
</dbReference>
<accession>A0A1T4Y4W1</accession>
<evidence type="ECO:0000256" key="2">
    <source>
        <dbReference type="ARBA" id="ARBA00022723"/>
    </source>
</evidence>
<name>A0A1T4Y4W1_9FIRM</name>
<keyword evidence="5" id="KW-0119">Carbohydrate metabolism</keyword>
<sequence length="260" mass="29565">MKLLVQSDDYAISPAVARGILYGIENGIIRNTGMFMNMPWSVECGKLIMPYLDKIALGIDLNLTTGTPLTKPDLIPSLVQDNGAFHTSNESRTLDAKAENQEHAVLEEVILELENQIKRFVELFGRKPDYVHPHAYATPAIIHAESELAKAYGIPFSLDVFHKIFKLETTLPKMEWYLKPATPENQLKSSLKTYILMHSEELLKKDYSLIVGHMGFVDHNLMKLSSYNLYRISDLEAVTSPEIVKWVEDNQIELISYRNL</sequence>
<proteinExistence type="predicted"/>
<evidence type="ECO:0000256" key="6">
    <source>
        <dbReference type="SAM" id="Coils"/>
    </source>
</evidence>
<dbReference type="RefSeq" id="WP_078785542.1">
    <property type="nucleotide sequence ID" value="NZ_FUYF01000036.1"/>
</dbReference>
<dbReference type="GeneID" id="93339170"/>
<organism evidence="7 8">
    <name type="scientific">Gemmiger formicilis</name>
    <dbReference type="NCBI Taxonomy" id="745368"/>
    <lineage>
        <taxon>Bacteria</taxon>
        <taxon>Bacillati</taxon>
        <taxon>Bacillota</taxon>
        <taxon>Clostridia</taxon>
        <taxon>Eubacteriales</taxon>
        <taxon>Gemmiger</taxon>
    </lineage>
</organism>
<keyword evidence="2" id="KW-0479">Metal-binding</keyword>
<dbReference type="AlphaFoldDB" id="A0A1T4Y4W1"/>
<keyword evidence="4" id="KW-0460">Magnesium</keyword>
<dbReference type="InterPro" id="IPR006879">
    <property type="entry name" value="YdjC-like"/>
</dbReference>
<evidence type="ECO:0000256" key="1">
    <source>
        <dbReference type="ARBA" id="ARBA00001946"/>
    </source>
</evidence>
<reference evidence="7 8" key="1">
    <citation type="submission" date="2017-02" db="EMBL/GenBank/DDBJ databases">
        <authorList>
            <person name="Peterson S.W."/>
        </authorList>
    </citation>
    <scope>NUCLEOTIDE SEQUENCE [LARGE SCALE GENOMIC DNA]</scope>
    <source>
        <strain evidence="7 8">ATCC 27749</strain>
    </source>
</reference>
<feature type="coiled-coil region" evidence="6">
    <location>
        <begin position="96"/>
        <end position="123"/>
    </location>
</feature>
<dbReference type="GO" id="GO:0019213">
    <property type="term" value="F:deacetylase activity"/>
    <property type="evidence" value="ECO:0007669"/>
    <property type="project" value="TreeGrafter"/>
</dbReference>
<evidence type="ECO:0000313" key="7">
    <source>
        <dbReference type="EMBL" id="SKA96837.1"/>
    </source>
</evidence>
<keyword evidence="6" id="KW-0175">Coiled coil</keyword>
<protein>
    <submittedName>
        <fullName evidence="7">Predicted glycoside hydrolase or deacetylase ChbG, UPF0249 family</fullName>
    </submittedName>
</protein>
<keyword evidence="3 7" id="KW-0378">Hydrolase</keyword>
<dbReference type="GO" id="GO:0016787">
    <property type="term" value="F:hydrolase activity"/>
    <property type="evidence" value="ECO:0007669"/>
    <property type="project" value="UniProtKB-KW"/>
</dbReference>
<dbReference type="OrthoDB" id="9774177at2"/>
<evidence type="ECO:0000313" key="8">
    <source>
        <dbReference type="Proteomes" id="UP000190286"/>
    </source>
</evidence>
<dbReference type="SUPFAM" id="SSF88713">
    <property type="entry name" value="Glycoside hydrolase/deacetylase"/>
    <property type="match status" value="1"/>
</dbReference>
<dbReference type="InterPro" id="IPR011330">
    <property type="entry name" value="Glyco_hydro/deAcase_b/a-brl"/>
</dbReference>
<dbReference type="EMBL" id="FUYF01000036">
    <property type="protein sequence ID" value="SKA96837.1"/>
    <property type="molecule type" value="Genomic_DNA"/>
</dbReference>
<dbReference type="Proteomes" id="UP000190286">
    <property type="component" value="Unassembled WGS sequence"/>
</dbReference>